<protein>
    <submittedName>
        <fullName evidence="1">Uncharacterized protein</fullName>
    </submittedName>
</protein>
<evidence type="ECO:0000313" key="2">
    <source>
        <dbReference type="Proteomes" id="UP000683360"/>
    </source>
</evidence>
<gene>
    <name evidence="1" type="ORF">MEDL_2937</name>
</gene>
<comment type="caution">
    <text evidence="1">The sequence shown here is derived from an EMBL/GenBank/DDBJ whole genome shotgun (WGS) entry which is preliminary data.</text>
</comment>
<reference evidence="1" key="1">
    <citation type="submission" date="2021-03" db="EMBL/GenBank/DDBJ databases">
        <authorList>
            <person name="Bekaert M."/>
        </authorList>
    </citation>
    <scope>NUCLEOTIDE SEQUENCE</scope>
</reference>
<dbReference type="AlphaFoldDB" id="A0A8S3PW55"/>
<name>A0A8S3PW55_MYTED</name>
<organism evidence="1 2">
    <name type="scientific">Mytilus edulis</name>
    <name type="common">Blue mussel</name>
    <dbReference type="NCBI Taxonomy" id="6550"/>
    <lineage>
        <taxon>Eukaryota</taxon>
        <taxon>Metazoa</taxon>
        <taxon>Spiralia</taxon>
        <taxon>Lophotrochozoa</taxon>
        <taxon>Mollusca</taxon>
        <taxon>Bivalvia</taxon>
        <taxon>Autobranchia</taxon>
        <taxon>Pteriomorphia</taxon>
        <taxon>Mytilida</taxon>
        <taxon>Mytiloidea</taxon>
        <taxon>Mytilidae</taxon>
        <taxon>Mytilinae</taxon>
        <taxon>Mytilus</taxon>
    </lineage>
</organism>
<sequence>MTISRKLHKPDHPKLNMDNVTVTEVSTHKHLGLHISNDGTWHKYIDVITEKAYKRLNVLRKFKFILDRRTLETIYLTYIRPLLEYADVIWDNNTHLLIDKIEKYKQRLPGSSVNYYIQIVSQQKSILAYKLSNIFVMATTAMQRPATVSFGGDIVLDRRRGSRSYSIQHDRRDSYDQLRRQSIKYQFPNPILEAEIKDSDLPEVNEDDIRKHVFGKPVSEMTFIGLDTSVRRPTVSSARHSVIWARDRKLYEERNKFDVEEFRNQPYMKHEYPSLRKHYPGTWKLATRDQIDETTDRLSHTPAPTAASLHLHKYHSYLYRKLHESDHIPNSSYRRRPKTSVF</sequence>
<dbReference type="OrthoDB" id="6116324at2759"/>
<accession>A0A8S3PW55</accession>
<evidence type="ECO:0000313" key="1">
    <source>
        <dbReference type="EMBL" id="CAG2187447.1"/>
    </source>
</evidence>
<keyword evidence="2" id="KW-1185">Reference proteome</keyword>
<proteinExistence type="predicted"/>
<dbReference type="EMBL" id="CAJPWZ010000169">
    <property type="protein sequence ID" value="CAG2187447.1"/>
    <property type="molecule type" value="Genomic_DNA"/>
</dbReference>
<dbReference type="Proteomes" id="UP000683360">
    <property type="component" value="Unassembled WGS sequence"/>
</dbReference>